<evidence type="ECO:0000313" key="11">
    <source>
        <dbReference type="Proteomes" id="UP000829685"/>
    </source>
</evidence>
<feature type="transmembrane region" description="Helical" evidence="7">
    <location>
        <begin position="110"/>
        <end position="130"/>
    </location>
</feature>
<evidence type="ECO:0000256" key="7">
    <source>
        <dbReference type="SAM" id="Phobius"/>
    </source>
</evidence>
<feature type="compositionally biased region" description="Low complexity" evidence="6">
    <location>
        <begin position="298"/>
        <end position="312"/>
    </location>
</feature>
<keyword evidence="3 7" id="KW-1133">Transmembrane helix</keyword>
<evidence type="ECO:0000256" key="4">
    <source>
        <dbReference type="ARBA" id="ARBA00023136"/>
    </source>
</evidence>
<keyword evidence="2 7" id="KW-0812">Transmembrane</keyword>
<evidence type="ECO:0000256" key="8">
    <source>
        <dbReference type="SAM" id="SignalP"/>
    </source>
</evidence>
<keyword evidence="11" id="KW-1185">Reference proteome</keyword>
<evidence type="ECO:0000256" key="2">
    <source>
        <dbReference type="ARBA" id="ARBA00022692"/>
    </source>
</evidence>
<evidence type="ECO:0000256" key="6">
    <source>
        <dbReference type="SAM" id="MobiDB-lite"/>
    </source>
</evidence>
<evidence type="ECO:0000256" key="5">
    <source>
        <dbReference type="ARBA" id="ARBA00038359"/>
    </source>
</evidence>
<feature type="transmembrane region" description="Helical" evidence="7">
    <location>
        <begin position="222"/>
        <end position="247"/>
    </location>
</feature>
<dbReference type="AlphaFoldDB" id="A0A9P9WD64"/>
<evidence type="ECO:0000256" key="3">
    <source>
        <dbReference type="ARBA" id="ARBA00022989"/>
    </source>
</evidence>
<feature type="transmembrane region" description="Helical" evidence="7">
    <location>
        <begin position="259"/>
        <end position="279"/>
    </location>
</feature>
<comment type="similarity">
    <text evidence="5">Belongs to the SAT4 family.</text>
</comment>
<evidence type="ECO:0000259" key="9">
    <source>
        <dbReference type="Pfam" id="PF20684"/>
    </source>
</evidence>
<dbReference type="PANTHER" id="PTHR33048">
    <property type="entry name" value="PTH11-LIKE INTEGRAL MEMBRANE PROTEIN (AFU_ORTHOLOGUE AFUA_5G11245)"/>
    <property type="match status" value="1"/>
</dbReference>
<feature type="region of interest" description="Disordered" evidence="6">
    <location>
        <begin position="298"/>
        <end position="396"/>
    </location>
</feature>
<comment type="caution">
    <text evidence="10">The sequence shown here is derived from an EMBL/GenBank/DDBJ whole genome shotgun (WGS) entry which is preliminary data.</text>
</comment>
<feature type="transmembrane region" description="Helical" evidence="7">
    <location>
        <begin position="186"/>
        <end position="210"/>
    </location>
</feature>
<evidence type="ECO:0000313" key="10">
    <source>
        <dbReference type="EMBL" id="KAI1857934.1"/>
    </source>
</evidence>
<accession>A0A9P9WD64</accession>
<dbReference type="PANTHER" id="PTHR33048:SF143">
    <property type="entry name" value="EXTRACELLULAR MEMBRANE PROTEIN CFEM DOMAIN-CONTAINING PROTEIN-RELATED"/>
    <property type="match status" value="1"/>
</dbReference>
<evidence type="ECO:0000256" key="1">
    <source>
        <dbReference type="ARBA" id="ARBA00004141"/>
    </source>
</evidence>
<dbReference type="GO" id="GO:0098552">
    <property type="term" value="C:side of membrane"/>
    <property type="evidence" value="ECO:0007669"/>
    <property type="project" value="UniProtKB-KW"/>
</dbReference>
<organism evidence="10 11">
    <name type="scientific">Neoarthrinium moseri</name>
    <dbReference type="NCBI Taxonomy" id="1658444"/>
    <lineage>
        <taxon>Eukaryota</taxon>
        <taxon>Fungi</taxon>
        <taxon>Dikarya</taxon>
        <taxon>Ascomycota</taxon>
        <taxon>Pezizomycotina</taxon>
        <taxon>Sordariomycetes</taxon>
        <taxon>Xylariomycetidae</taxon>
        <taxon>Amphisphaeriales</taxon>
        <taxon>Apiosporaceae</taxon>
        <taxon>Neoarthrinium</taxon>
    </lineage>
</organism>
<dbReference type="InterPro" id="IPR052337">
    <property type="entry name" value="SAT4-like"/>
</dbReference>
<dbReference type="InterPro" id="IPR049326">
    <property type="entry name" value="Rhodopsin_dom_fungi"/>
</dbReference>
<feature type="transmembrane region" description="Helical" evidence="7">
    <location>
        <begin position="137"/>
        <end position="166"/>
    </location>
</feature>
<keyword evidence="4 7" id="KW-0472">Membrane</keyword>
<sequence>MQIHNAFWLTLASLTTVCQADLMQYATQLPQCGLNCILGEIPNSACKTVTNSTCICTDTDLFSSVQTCVLAACTVEQALSRLTGFGVDMWTMESRTITTALKVFFIDESFYLALLALCKIAILCFFLRIFPNRWFRYTVFGTISFVALSALIFIFLQIFQCLPVYYNWEGWKGNFGDHRCINVNTLTYSAALIAILQDVIILILPLPLLIGLNTSWRKKVGIILMFSLGIFVLITSCIRLRYIVMFARSLNPTWDYTDTIIWTALEVNVSIVVISLPAIRAYLAITLPKVFATTLRSKSTSDNSSSSRGTGKVLSKQRASKLPSVFSASRRPDGDEAESQLELGDRVHGSTQTEIAVQYDHGDDRSNRSITSQSGIHVQQTTIWEEGGPRGSAKVT</sequence>
<feature type="domain" description="Rhodopsin" evidence="9">
    <location>
        <begin position="60"/>
        <end position="283"/>
    </location>
</feature>
<comment type="subcellular location">
    <subcellularLocation>
        <location evidence="1">Membrane</location>
        <topology evidence="1">Multi-pass membrane protein</topology>
    </subcellularLocation>
</comment>
<feature type="chain" id="PRO_5040196947" description="Rhodopsin domain-containing protein" evidence="8">
    <location>
        <begin position="21"/>
        <end position="396"/>
    </location>
</feature>
<proteinExistence type="inferred from homology"/>
<dbReference type="Proteomes" id="UP000829685">
    <property type="component" value="Unassembled WGS sequence"/>
</dbReference>
<gene>
    <name evidence="10" type="ORF">JX265_010964</name>
</gene>
<name>A0A9P9WD64_9PEZI</name>
<dbReference type="EMBL" id="JAFIMR010000038">
    <property type="protein sequence ID" value="KAI1857934.1"/>
    <property type="molecule type" value="Genomic_DNA"/>
</dbReference>
<protein>
    <recommendedName>
        <fullName evidence="9">Rhodopsin domain-containing protein</fullName>
    </recommendedName>
</protein>
<keyword evidence="8" id="KW-0732">Signal</keyword>
<reference evidence="10" key="1">
    <citation type="submission" date="2021-03" db="EMBL/GenBank/DDBJ databases">
        <title>Revisited historic fungal species revealed as producer of novel bioactive compounds through whole genome sequencing and comparative genomics.</title>
        <authorList>
            <person name="Vignolle G.A."/>
            <person name="Hochenegger N."/>
            <person name="Mach R.L."/>
            <person name="Mach-Aigner A.R."/>
            <person name="Javad Rahimi M."/>
            <person name="Salim K.A."/>
            <person name="Chan C.M."/>
            <person name="Lim L.B.L."/>
            <person name="Cai F."/>
            <person name="Druzhinina I.S."/>
            <person name="U'Ren J.M."/>
            <person name="Derntl C."/>
        </authorList>
    </citation>
    <scope>NUCLEOTIDE SEQUENCE</scope>
    <source>
        <strain evidence="10">TUCIM 5799</strain>
    </source>
</reference>
<dbReference type="Pfam" id="PF20684">
    <property type="entry name" value="Fung_rhodopsin"/>
    <property type="match status" value="1"/>
</dbReference>
<dbReference type="GO" id="GO:0005576">
    <property type="term" value="C:extracellular region"/>
    <property type="evidence" value="ECO:0007669"/>
    <property type="project" value="UniProtKB-SubCell"/>
</dbReference>
<feature type="compositionally biased region" description="Polar residues" evidence="6">
    <location>
        <begin position="368"/>
        <end position="383"/>
    </location>
</feature>
<feature type="signal peptide" evidence="8">
    <location>
        <begin position="1"/>
        <end position="20"/>
    </location>
</feature>